<dbReference type="RefSeq" id="WP_090043347.1">
    <property type="nucleotide sequence ID" value="NZ_FOKI01000107.1"/>
</dbReference>
<keyword evidence="2" id="KW-0808">Transferase</keyword>
<dbReference type="STRING" id="84698.SAMN04488528_11073"/>
<dbReference type="InterPro" id="IPR000182">
    <property type="entry name" value="GNAT_dom"/>
</dbReference>
<dbReference type="EMBL" id="FOKI01000107">
    <property type="protein sequence ID" value="SFB48404.1"/>
    <property type="molecule type" value="Genomic_DNA"/>
</dbReference>
<name>A0A1I1BDG2_9CLOT</name>
<dbReference type="Proteomes" id="UP000198619">
    <property type="component" value="Unassembled WGS sequence"/>
</dbReference>
<sequence length="181" mass="21294">MYRGKKIILRAYKDEDIDKAYKFVNDKELIKNLSPGIGFPTTYKEEVEFINSQKKNSKGTYDFAIEVIENGEYIGGCGINDVNWQTRVAIVGIMIGNKDYWNNGYGTDTMNTLIRFVFQEMNINKIRLQVYSFNKRAIRCYEKCGFEIEGILKDEIYKEGKYYDEIVMSLFRKQWDENSLK</sequence>
<evidence type="ECO:0000313" key="3">
    <source>
        <dbReference type="Proteomes" id="UP000198619"/>
    </source>
</evidence>
<organism evidence="2 3">
    <name type="scientific">Clostridium frigidicarnis</name>
    <dbReference type="NCBI Taxonomy" id="84698"/>
    <lineage>
        <taxon>Bacteria</taxon>
        <taxon>Bacillati</taxon>
        <taxon>Bacillota</taxon>
        <taxon>Clostridia</taxon>
        <taxon>Eubacteriales</taxon>
        <taxon>Clostridiaceae</taxon>
        <taxon>Clostridium</taxon>
    </lineage>
</organism>
<accession>A0A1I1BDG2</accession>
<dbReference type="OrthoDB" id="9795206at2"/>
<feature type="domain" description="N-acetyltransferase" evidence="1">
    <location>
        <begin position="7"/>
        <end position="173"/>
    </location>
</feature>
<dbReference type="Gene3D" id="3.40.630.30">
    <property type="match status" value="1"/>
</dbReference>
<dbReference type="PANTHER" id="PTHR43415">
    <property type="entry name" value="SPERMIDINE N(1)-ACETYLTRANSFERASE"/>
    <property type="match status" value="1"/>
</dbReference>
<dbReference type="AlphaFoldDB" id="A0A1I1BDG2"/>
<dbReference type="PANTHER" id="PTHR43415:SF3">
    <property type="entry name" value="GNAT-FAMILY ACETYLTRANSFERASE"/>
    <property type="match status" value="1"/>
</dbReference>
<dbReference type="GO" id="GO:0016747">
    <property type="term" value="F:acyltransferase activity, transferring groups other than amino-acyl groups"/>
    <property type="evidence" value="ECO:0007669"/>
    <property type="project" value="InterPro"/>
</dbReference>
<reference evidence="2 3" key="1">
    <citation type="submission" date="2016-10" db="EMBL/GenBank/DDBJ databases">
        <authorList>
            <person name="de Groot N.N."/>
        </authorList>
    </citation>
    <scope>NUCLEOTIDE SEQUENCE [LARGE SCALE GENOMIC DNA]</scope>
    <source>
        <strain evidence="2 3">DSM 12271</strain>
    </source>
</reference>
<proteinExistence type="predicted"/>
<evidence type="ECO:0000313" key="2">
    <source>
        <dbReference type="EMBL" id="SFB48404.1"/>
    </source>
</evidence>
<dbReference type="SUPFAM" id="SSF55729">
    <property type="entry name" value="Acyl-CoA N-acyltransferases (Nat)"/>
    <property type="match status" value="1"/>
</dbReference>
<dbReference type="InterPro" id="IPR016181">
    <property type="entry name" value="Acyl_CoA_acyltransferase"/>
</dbReference>
<dbReference type="PROSITE" id="PS51186">
    <property type="entry name" value="GNAT"/>
    <property type="match status" value="1"/>
</dbReference>
<evidence type="ECO:0000259" key="1">
    <source>
        <dbReference type="PROSITE" id="PS51186"/>
    </source>
</evidence>
<gene>
    <name evidence="2" type="ORF">SAMN04488528_11073</name>
</gene>
<keyword evidence="3" id="KW-1185">Reference proteome</keyword>
<protein>
    <submittedName>
        <fullName evidence="2">Protein N-acetyltransferase, RimJ/RimL family</fullName>
    </submittedName>
</protein>
<dbReference type="Pfam" id="PF13302">
    <property type="entry name" value="Acetyltransf_3"/>
    <property type="match status" value="1"/>
</dbReference>